<dbReference type="InterPro" id="IPR042237">
    <property type="entry name" value="PTRHD1"/>
</dbReference>
<evidence type="ECO:0000256" key="4">
    <source>
        <dbReference type="SAM" id="MobiDB-lite"/>
    </source>
</evidence>
<proteinExistence type="predicted"/>
<dbReference type="Proteomes" id="UP001497453">
    <property type="component" value="Chromosome 6"/>
</dbReference>
<dbReference type="EC" id="3.1.1.29" evidence="1"/>
<dbReference type="InterPro" id="IPR002833">
    <property type="entry name" value="PTH2"/>
</dbReference>
<dbReference type="SUPFAM" id="SSF102462">
    <property type="entry name" value="Peptidyl-tRNA hydrolase II"/>
    <property type="match status" value="1"/>
</dbReference>
<evidence type="ECO:0000256" key="3">
    <source>
        <dbReference type="ARBA" id="ARBA00048707"/>
    </source>
</evidence>
<evidence type="ECO:0000256" key="1">
    <source>
        <dbReference type="ARBA" id="ARBA00013260"/>
    </source>
</evidence>
<dbReference type="InterPro" id="IPR023476">
    <property type="entry name" value="Pep_tRNA_hydro_II_dom_sf"/>
</dbReference>
<comment type="catalytic activity">
    <reaction evidence="3">
        <text>an N-acyl-L-alpha-aminoacyl-tRNA + H2O = an N-acyl-L-amino acid + a tRNA + H(+)</text>
        <dbReference type="Rhea" id="RHEA:54448"/>
        <dbReference type="Rhea" id="RHEA-COMP:10123"/>
        <dbReference type="Rhea" id="RHEA-COMP:13883"/>
        <dbReference type="ChEBI" id="CHEBI:15377"/>
        <dbReference type="ChEBI" id="CHEBI:15378"/>
        <dbReference type="ChEBI" id="CHEBI:59874"/>
        <dbReference type="ChEBI" id="CHEBI:78442"/>
        <dbReference type="ChEBI" id="CHEBI:138191"/>
        <dbReference type="EC" id="3.1.1.29"/>
    </reaction>
</comment>
<keyword evidence="2" id="KW-0378">Hydrolase</keyword>
<reference evidence="6" key="1">
    <citation type="submission" date="2024-04" db="EMBL/GenBank/DDBJ databases">
        <authorList>
            <person name="Shaw F."/>
            <person name="Minotto A."/>
        </authorList>
    </citation>
    <scope>NUCLEOTIDE SEQUENCE [LARGE SCALE GENOMIC DNA]</scope>
</reference>
<dbReference type="PANTHER" id="PTHR46194">
    <property type="entry name" value="PEPTIDYL-TRNA HYDROLASE PTRHD1-RELATED"/>
    <property type="match status" value="1"/>
</dbReference>
<accession>A0ABP1DXP0</accession>
<protein>
    <recommendedName>
        <fullName evidence="1">peptidyl-tRNA hydrolase</fullName>
        <ecNumber evidence="1">3.1.1.29</ecNumber>
    </recommendedName>
</protein>
<dbReference type="EMBL" id="OZ037949">
    <property type="protein sequence ID" value="CAL1711384.1"/>
    <property type="molecule type" value="Genomic_DNA"/>
</dbReference>
<evidence type="ECO:0000256" key="2">
    <source>
        <dbReference type="ARBA" id="ARBA00022801"/>
    </source>
</evidence>
<organism evidence="5 6">
    <name type="scientific">Somion occarium</name>
    <dbReference type="NCBI Taxonomy" id="3059160"/>
    <lineage>
        <taxon>Eukaryota</taxon>
        <taxon>Fungi</taxon>
        <taxon>Dikarya</taxon>
        <taxon>Basidiomycota</taxon>
        <taxon>Agaricomycotina</taxon>
        <taxon>Agaricomycetes</taxon>
        <taxon>Polyporales</taxon>
        <taxon>Cerrenaceae</taxon>
        <taxon>Somion</taxon>
    </lineage>
</organism>
<name>A0ABP1DXP0_9APHY</name>
<evidence type="ECO:0000313" key="6">
    <source>
        <dbReference type="Proteomes" id="UP001497453"/>
    </source>
</evidence>
<dbReference type="Pfam" id="PF01981">
    <property type="entry name" value="PTH2"/>
    <property type="match status" value="1"/>
</dbReference>
<feature type="region of interest" description="Disordered" evidence="4">
    <location>
        <begin position="1"/>
        <end position="21"/>
    </location>
</feature>
<sequence>MLSSDTVSLAPAAVNPAEQQESDTLTSLVMQIVVRRDLLDAEGWGVGPLMAQVAHATAAVLHETRGLPETQAYLEDLKNMRKAVLQTTNQASLQKLSDLLSASTPPVPHHLWIEQPENVPTCIAIAPNRRDTRIKKALDKSSSRLWKG</sequence>
<keyword evidence="6" id="KW-1185">Reference proteome</keyword>
<gene>
    <name evidence="5" type="ORF">GFSPODELE1_LOCUS8318</name>
</gene>
<dbReference type="PANTHER" id="PTHR46194:SF1">
    <property type="entry name" value="PEPTIDYL-TRNA HYDROLASE PTRHD1-RELATED"/>
    <property type="match status" value="1"/>
</dbReference>
<dbReference type="Gene3D" id="3.40.1490.10">
    <property type="entry name" value="Bit1"/>
    <property type="match status" value="1"/>
</dbReference>
<evidence type="ECO:0000313" key="5">
    <source>
        <dbReference type="EMBL" id="CAL1711384.1"/>
    </source>
</evidence>